<evidence type="ECO:0000313" key="2">
    <source>
        <dbReference type="EMBL" id="KAG7307667.1"/>
    </source>
</evidence>
<feature type="compositionally biased region" description="Polar residues" evidence="1">
    <location>
        <begin position="70"/>
        <end position="81"/>
    </location>
</feature>
<protein>
    <submittedName>
        <fullName evidence="2">Uncharacterized protein</fullName>
    </submittedName>
</protein>
<gene>
    <name evidence="2" type="ORF">JYU34_007887</name>
</gene>
<reference evidence="2 3" key="1">
    <citation type="submission" date="2021-06" db="EMBL/GenBank/DDBJ databases">
        <title>A haploid diamondback moth (Plutella xylostella L.) genome assembly resolves 31 chromosomes and identifies a diamide resistance mutation.</title>
        <authorList>
            <person name="Ward C.M."/>
            <person name="Perry K.D."/>
            <person name="Baker G."/>
            <person name="Powis K."/>
            <person name="Heckel D.G."/>
            <person name="Baxter S.W."/>
        </authorList>
    </citation>
    <scope>NUCLEOTIDE SEQUENCE [LARGE SCALE GENOMIC DNA]</scope>
    <source>
        <strain evidence="2 3">LV</strain>
        <tissue evidence="2">Single pupa</tissue>
    </source>
</reference>
<organism evidence="2 3">
    <name type="scientific">Plutella xylostella</name>
    <name type="common">Diamondback moth</name>
    <name type="synonym">Plutella maculipennis</name>
    <dbReference type="NCBI Taxonomy" id="51655"/>
    <lineage>
        <taxon>Eukaryota</taxon>
        <taxon>Metazoa</taxon>
        <taxon>Ecdysozoa</taxon>
        <taxon>Arthropoda</taxon>
        <taxon>Hexapoda</taxon>
        <taxon>Insecta</taxon>
        <taxon>Pterygota</taxon>
        <taxon>Neoptera</taxon>
        <taxon>Endopterygota</taxon>
        <taxon>Lepidoptera</taxon>
        <taxon>Glossata</taxon>
        <taxon>Ditrysia</taxon>
        <taxon>Yponomeutoidea</taxon>
        <taxon>Plutellidae</taxon>
        <taxon>Plutella</taxon>
    </lineage>
</organism>
<accession>A0ABQ7QRK8</accession>
<feature type="compositionally biased region" description="Basic and acidic residues" evidence="1">
    <location>
        <begin position="29"/>
        <end position="39"/>
    </location>
</feature>
<evidence type="ECO:0000313" key="3">
    <source>
        <dbReference type="Proteomes" id="UP000823941"/>
    </source>
</evidence>
<proteinExistence type="predicted"/>
<sequence>MQVVVQVPAPHAAARLHAACTCARRVPVRDARAARDRRGSATARGHRPADVTLQIPPSPRRSRKPHTRRPNSSEGTSFVYR</sequence>
<keyword evidence="3" id="KW-1185">Reference proteome</keyword>
<dbReference type="EMBL" id="JAHIBW010000010">
    <property type="protein sequence ID" value="KAG7307667.1"/>
    <property type="molecule type" value="Genomic_DNA"/>
</dbReference>
<name>A0ABQ7QRK8_PLUXY</name>
<feature type="compositionally biased region" description="Basic residues" evidence="1">
    <location>
        <begin position="60"/>
        <end position="69"/>
    </location>
</feature>
<dbReference type="Proteomes" id="UP000823941">
    <property type="component" value="Chromosome 10"/>
</dbReference>
<feature type="region of interest" description="Disordered" evidence="1">
    <location>
        <begin position="29"/>
        <end position="81"/>
    </location>
</feature>
<comment type="caution">
    <text evidence="2">The sequence shown here is derived from an EMBL/GenBank/DDBJ whole genome shotgun (WGS) entry which is preliminary data.</text>
</comment>
<evidence type="ECO:0000256" key="1">
    <source>
        <dbReference type="SAM" id="MobiDB-lite"/>
    </source>
</evidence>